<evidence type="ECO:0000256" key="1">
    <source>
        <dbReference type="ARBA" id="ARBA00022448"/>
    </source>
</evidence>
<feature type="domain" description="Glutaredoxin" evidence="5">
    <location>
        <begin position="31"/>
        <end position="93"/>
    </location>
</feature>
<evidence type="ECO:0000256" key="3">
    <source>
        <dbReference type="ARBA" id="ARBA00023157"/>
    </source>
</evidence>
<dbReference type="Gene3D" id="3.40.30.10">
    <property type="entry name" value="Glutaredoxin"/>
    <property type="match status" value="1"/>
</dbReference>
<dbReference type="PROSITE" id="PS00195">
    <property type="entry name" value="GLUTAREDOXIN_1"/>
    <property type="match status" value="1"/>
</dbReference>
<keyword evidence="1" id="KW-0813">Transport</keyword>
<dbReference type="SUPFAM" id="SSF52833">
    <property type="entry name" value="Thioredoxin-like"/>
    <property type="match status" value="1"/>
</dbReference>
<dbReference type="Pfam" id="PF00462">
    <property type="entry name" value="Glutaredoxin"/>
    <property type="match status" value="1"/>
</dbReference>
<dbReference type="InterPro" id="IPR036249">
    <property type="entry name" value="Thioredoxin-like_sf"/>
</dbReference>
<accession>A0ABQ7J9H5</accession>
<keyword evidence="3" id="KW-1015">Disulfide bond</keyword>
<reference evidence="6 7" key="1">
    <citation type="journal article" date="2020" name="bioRxiv">
        <title>Metabolic contributions of an alphaproteobacterial endosymbiont in the apicomplexan Cardiosporidium cionae.</title>
        <authorList>
            <person name="Hunter E.S."/>
            <person name="Paight C.J."/>
            <person name="Lane C.E."/>
        </authorList>
    </citation>
    <scope>NUCLEOTIDE SEQUENCE [LARGE SCALE GENOMIC DNA]</scope>
    <source>
        <strain evidence="6">ESH_2018</strain>
    </source>
</reference>
<gene>
    <name evidence="6" type="ORF">IE077_002994</name>
</gene>
<dbReference type="PANTHER" id="PTHR45694:SF5">
    <property type="entry name" value="GLUTAREDOXIN 2"/>
    <property type="match status" value="1"/>
</dbReference>
<keyword evidence="4" id="KW-0676">Redox-active center</keyword>
<dbReference type="CDD" id="cd03419">
    <property type="entry name" value="GRX_GRXh_1_2_like"/>
    <property type="match status" value="1"/>
</dbReference>
<name>A0ABQ7J9H5_9APIC</name>
<keyword evidence="7" id="KW-1185">Reference proteome</keyword>
<sequence length="119" mass="12785">MGNTNNSSSTPKMVSADTKNLVDSAISDNDVMVFSKTGCPYCRKAIMAINELNPKGLNVLQIENLPDMAGIQDYLKEKTGGRSVPRVFIKGEFLGGGDETARAKQDGTLKSKFIEIGAL</sequence>
<evidence type="ECO:0000313" key="6">
    <source>
        <dbReference type="EMBL" id="KAF8820620.1"/>
    </source>
</evidence>
<dbReference type="Proteomes" id="UP000823046">
    <property type="component" value="Unassembled WGS sequence"/>
</dbReference>
<evidence type="ECO:0000313" key="7">
    <source>
        <dbReference type="Proteomes" id="UP000823046"/>
    </source>
</evidence>
<dbReference type="InterPro" id="IPR002109">
    <property type="entry name" value="Glutaredoxin"/>
</dbReference>
<dbReference type="PRINTS" id="PR00160">
    <property type="entry name" value="GLUTAREDOXIN"/>
</dbReference>
<evidence type="ECO:0000259" key="5">
    <source>
        <dbReference type="Pfam" id="PF00462"/>
    </source>
</evidence>
<dbReference type="PROSITE" id="PS51354">
    <property type="entry name" value="GLUTAREDOXIN_2"/>
    <property type="match status" value="1"/>
</dbReference>
<dbReference type="InterPro" id="IPR011899">
    <property type="entry name" value="Glutaredoxin_euk/vir"/>
</dbReference>
<dbReference type="InterPro" id="IPR014025">
    <property type="entry name" value="Glutaredoxin_subgr"/>
</dbReference>
<evidence type="ECO:0000256" key="2">
    <source>
        <dbReference type="ARBA" id="ARBA00022982"/>
    </source>
</evidence>
<protein>
    <submittedName>
        <fullName evidence="6">Glutaredoxin</fullName>
    </submittedName>
</protein>
<keyword evidence="2" id="KW-0249">Electron transport</keyword>
<organism evidence="6 7">
    <name type="scientific">Cardiosporidium cionae</name>
    <dbReference type="NCBI Taxonomy" id="476202"/>
    <lineage>
        <taxon>Eukaryota</taxon>
        <taxon>Sar</taxon>
        <taxon>Alveolata</taxon>
        <taxon>Apicomplexa</taxon>
        <taxon>Aconoidasida</taxon>
        <taxon>Nephromycida</taxon>
        <taxon>Cardiosporidium</taxon>
    </lineage>
</organism>
<dbReference type="EMBL" id="JADAQX010000341">
    <property type="protein sequence ID" value="KAF8820620.1"/>
    <property type="molecule type" value="Genomic_DNA"/>
</dbReference>
<dbReference type="InterPro" id="IPR011767">
    <property type="entry name" value="GLR_AS"/>
</dbReference>
<dbReference type="NCBIfam" id="TIGR02180">
    <property type="entry name" value="GRX_euk"/>
    <property type="match status" value="1"/>
</dbReference>
<proteinExistence type="predicted"/>
<comment type="caution">
    <text evidence="6">The sequence shown here is derived from an EMBL/GenBank/DDBJ whole genome shotgun (WGS) entry which is preliminary data.</text>
</comment>
<evidence type="ECO:0000256" key="4">
    <source>
        <dbReference type="ARBA" id="ARBA00023284"/>
    </source>
</evidence>
<dbReference type="PANTHER" id="PTHR45694">
    <property type="entry name" value="GLUTAREDOXIN 2"/>
    <property type="match status" value="1"/>
</dbReference>